<protein>
    <recommendedName>
        <fullName evidence="3">DUF4062 domain-containing protein</fullName>
    </recommendedName>
</protein>
<comment type="caution">
    <text evidence="1">The sequence shown here is derived from an EMBL/GenBank/DDBJ whole genome shotgun (WGS) entry which is preliminary data.</text>
</comment>
<keyword evidence="2" id="KW-1185">Reference proteome</keyword>
<sequence>MPKSVTLYDLLISCPSDVKEELKIINETVDDFNRMFGHANNAIINTKHWSKDSYPQSGGRPQELLNQQFVLECDAAVAVFWTRFGTPTDHYGSGTEEEIVELIKSDKQVFLYFCEKPINPSEIDFEQYQKIKQFKERYGKSNIYDTFTNTEDFKKKFLNHLTLHFLRRFEKGGEQATKTRSDLSIKGAYNGGITEKPNATENNYTTSKYMLDMKNEIIGKIDKIQKMEKLNFPVGQKEVHNSIQSSFFRKERITINDSIKEAINNFCIHQNITIDEMDFYNVGHLEKQQNPLGAMAIGSSSRTSYELIGKDEEKEKYALLRRLHSQIKLYNEWLIYFNELDQKYVLNLCLSNTGTQYDEDIDVKLFFEEGLLCKKEELPIPGANILRQYDDFDYVDVIFKPEKTVSIQEYDGYQKTSYASRFDWSDYDDHKEEYIEALEELFVYEYYNEDGFDIISYKQNYLKHNTNVYLPSVLYFNAAPNVLRYEISSKYSEITFEGELEIEH</sequence>
<proteinExistence type="predicted"/>
<evidence type="ECO:0000313" key="1">
    <source>
        <dbReference type="EMBL" id="ELS59562.1"/>
    </source>
</evidence>
<name>A0A9W5LF50_9BACI</name>
<dbReference type="RefSeq" id="WP_003241759.1">
    <property type="nucleotide sequence ID" value="NZ_AMXN01000009.1"/>
</dbReference>
<dbReference type="Proteomes" id="UP000011182">
    <property type="component" value="Unassembled WGS sequence"/>
</dbReference>
<evidence type="ECO:0000313" key="2">
    <source>
        <dbReference type="Proteomes" id="UP000011182"/>
    </source>
</evidence>
<organism evidence="1 2">
    <name type="scientific">Bacillus inaquosorum KCTC 13429</name>
    <dbReference type="NCBI Taxonomy" id="1236548"/>
    <lineage>
        <taxon>Bacteria</taxon>
        <taxon>Bacillati</taxon>
        <taxon>Bacillota</taxon>
        <taxon>Bacilli</taxon>
        <taxon>Bacillales</taxon>
        <taxon>Bacillaceae</taxon>
        <taxon>Bacillus</taxon>
    </lineage>
</organism>
<dbReference type="EMBL" id="AMXN01000009">
    <property type="protein sequence ID" value="ELS59562.1"/>
    <property type="molecule type" value="Genomic_DNA"/>
</dbReference>
<dbReference type="AlphaFoldDB" id="A0A9W5LF50"/>
<reference evidence="1 2" key="1">
    <citation type="journal article" date="2014" name="Syst. Appl. Microbiol.">
        <title>Genomic insights into the taxonomic status of the three subspecies of Bacillus subtilis.</title>
        <authorList>
            <person name="Yi H."/>
            <person name="Chun J."/>
            <person name="Cha C.J."/>
        </authorList>
    </citation>
    <scope>NUCLEOTIDE SEQUENCE [LARGE SCALE GENOMIC DNA]</scope>
    <source>
        <strain evidence="1 2">KCTC 13429</strain>
    </source>
</reference>
<accession>A0A9W5LF50</accession>
<evidence type="ECO:0008006" key="3">
    <source>
        <dbReference type="Google" id="ProtNLM"/>
    </source>
</evidence>
<gene>
    <name evidence="1" type="ORF">BSI_39430</name>
</gene>